<dbReference type="InterPro" id="IPR000531">
    <property type="entry name" value="Beta-barrel_TonB"/>
</dbReference>
<dbReference type="NCBIfam" id="TIGR04057">
    <property type="entry name" value="SusC_RagA_signa"/>
    <property type="match status" value="1"/>
</dbReference>
<dbReference type="InterPro" id="IPR012910">
    <property type="entry name" value="Plug_dom"/>
</dbReference>
<dbReference type="InterPro" id="IPR023997">
    <property type="entry name" value="TonB-dep_OMP_SusC/RagA_CS"/>
</dbReference>
<evidence type="ECO:0000259" key="11">
    <source>
        <dbReference type="Pfam" id="PF07715"/>
    </source>
</evidence>
<dbReference type="Pfam" id="PF07715">
    <property type="entry name" value="Plug"/>
    <property type="match status" value="1"/>
</dbReference>
<dbReference type="InterPro" id="IPR039426">
    <property type="entry name" value="TonB-dep_rcpt-like"/>
</dbReference>
<evidence type="ECO:0000259" key="10">
    <source>
        <dbReference type="Pfam" id="PF00593"/>
    </source>
</evidence>
<dbReference type="Gene3D" id="2.60.40.1120">
    <property type="entry name" value="Carboxypeptidase-like, regulatory domain"/>
    <property type="match status" value="1"/>
</dbReference>
<keyword evidence="6 8" id="KW-0472">Membrane</keyword>
<dbReference type="InterPro" id="IPR036942">
    <property type="entry name" value="Beta-barrel_TonB_sf"/>
</dbReference>
<dbReference type="Pfam" id="PF00593">
    <property type="entry name" value="TonB_dep_Rec_b-barrel"/>
    <property type="match status" value="1"/>
</dbReference>
<dbReference type="PROSITE" id="PS52016">
    <property type="entry name" value="TONB_DEPENDENT_REC_3"/>
    <property type="match status" value="1"/>
</dbReference>
<evidence type="ECO:0000256" key="4">
    <source>
        <dbReference type="ARBA" id="ARBA00022692"/>
    </source>
</evidence>
<evidence type="ECO:0000256" key="3">
    <source>
        <dbReference type="ARBA" id="ARBA00022452"/>
    </source>
</evidence>
<keyword evidence="13" id="KW-1185">Reference proteome</keyword>
<evidence type="ECO:0000256" key="6">
    <source>
        <dbReference type="ARBA" id="ARBA00023136"/>
    </source>
</evidence>
<dbReference type="OrthoDB" id="9768177at2"/>
<dbReference type="InterPro" id="IPR008969">
    <property type="entry name" value="CarboxyPept-like_regulatory"/>
</dbReference>
<evidence type="ECO:0000256" key="1">
    <source>
        <dbReference type="ARBA" id="ARBA00004571"/>
    </source>
</evidence>
<name>F8N8S1_9BACT</name>
<comment type="subcellular location">
    <subcellularLocation>
        <location evidence="1 8">Cell outer membrane</location>
        <topology evidence="1 8">Multi-pass membrane protein</topology>
    </subcellularLocation>
</comment>
<evidence type="ECO:0000256" key="2">
    <source>
        <dbReference type="ARBA" id="ARBA00022448"/>
    </source>
</evidence>
<keyword evidence="3 8" id="KW-1134">Transmembrane beta strand</keyword>
<evidence type="ECO:0000256" key="8">
    <source>
        <dbReference type="PROSITE-ProRule" id="PRU01360"/>
    </source>
</evidence>
<dbReference type="SUPFAM" id="SSF56935">
    <property type="entry name" value="Porins"/>
    <property type="match status" value="1"/>
</dbReference>
<evidence type="ECO:0000313" key="12">
    <source>
        <dbReference type="EMBL" id="EGN57666.1"/>
    </source>
</evidence>
<evidence type="ECO:0000313" key="13">
    <source>
        <dbReference type="Proteomes" id="UP000002772"/>
    </source>
</evidence>
<organism evidence="12 13">
    <name type="scientific">Hallella multisaccharivorax DSM 17128</name>
    <dbReference type="NCBI Taxonomy" id="688246"/>
    <lineage>
        <taxon>Bacteria</taxon>
        <taxon>Pseudomonadati</taxon>
        <taxon>Bacteroidota</taxon>
        <taxon>Bacteroidia</taxon>
        <taxon>Bacteroidales</taxon>
        <taxon>Prevotellaceae</taxon>
        <taxon>Hallella</taxon>
    </lineage>
</organism>
<reference evidence="13" key="1">
    <citation type="journal article" date="2011" name="Stand. Genomic Sci.">
        <title>Non-contiguous finished genome sequence of the opportunistic oral pathogen Prevotella multisaccharivorax type strain (PPPA20).</title>
        <authorList>
            <person name="Pati A."/>
            <person name="Gronow S."/>
            <person name="Lu M."/>
            <person name="Lapidus A."/>
            <person name="Nolan M."/>
            <person name="Lucas S."/>
            <person name="Hammon N."/>
            <person name="Deshpande S."/>
            <person name="Cheng J.F."/>
            <person name="Tapia R."/>
            <person name="Han C."/>
            <person name="Goodwin L."/>
            <person name="Pitluck S."/>
            <person name="Liolios K."/>
            <person name="Pagani I."/>
            <person name="Mavromatis K."/>
            <person name="Mikhailova N."/>
            <person name="Huntemann M."/>
            <person name="Chen A."/>
            <person name="Palaniappan K."/>
            <person name="Land M."/>
            <person name="Hauser L."/>
            <person name="Detter J.C."/>
            <person name="Brambilla E.M."/>
            <person name="Rohde M."/>
            <person name="Goker M."/>
            <person name="Woyke T."/>
            <person name="Bristow J."/>
            <person name="Eisen J.A."/>
            <person name="Markowitz V."/>
            <person name="Hugenholtz P."/>
            <person name="Kyrpides N.C."/>
            <person name="Klenk H.P."/>
            <person name="Ivanova N."/>
        </authorList>
    </citation>
    <scope>NUCLEOTIDE SEQUENCE [LARGE SCALE GENOMIC DNA]</scope>
    <source>
        <strain evidence="13">DSM 17128</strain>
    </source>
</reference>
<evidence type="ECO:0000256" key="7">
    <source>
        <dbReference type="ARBA" id="ARBA00023237"/>
    </source>
</evidence>
<evidence type="ECO:0000256" key="9">
    <source>
        <dbReference type="RuleBase" id="RU003357"/>
    </source>
</evidence>
<proteinExistence type="inferred from homology"/>
<comment type="similarity">
    <text evidence="8 9">Belongs to the TonB-dependent receptor family.</text>
</comment>
<dbReference type="Pfam" id="PF13715">
    <property type="entry name" value="CarbopepD_reg_2"/>
    <property type="match status" value="1"/>
</dbReference>
<dbReference type="HOGENOM" id="CLU_004317_0_1_10"/>
<dbReference type="GO" id="GO:0009279">
    <property type="term" value="C:cell outer membrane"/>
    <property type="evidence" value="ECO:0007669"/>
    <property type="project" value="UniProtKB-SubCell"/>
</dbReference>
<dbReference type="SUPFAM" id="SSF49464">
    <property type="entry name" value="Carboxypeptidase regulatory domain-like"/>
    <property type="match status" value="1"/>
</dbReference>
<sequence length="1189" mass="134656">MRERRRLRHFLLLAVVFLALPLAAAAQRYSVSYHAEPVEQVIKDLQQRTGYDFVYQRQVLDGVPDVTCQCTDMSPGALFDCVLHDHCGLAYEISGKTVVLKYSNSTRRVTPQRRAVSGTVVDANGEPLQWATIKIKGTGTGTTTDANGNFQIFTEDERLTVDVSYLGFNGVTRTILAGHPVKIILHDDNKNLDEVVVTGYQVLNKRSLTSAVSTAKMKDLERADMSSLDQMLEGKVPDLMVNNNSFEVGVAPKIRIRGTSTLIGNREPLWVVDGIVVKDPVEISPEELNDPDYINRIGNAIAGINPQDIERIDVLKDAAATAIYGTKAANGVIVVTTKRGYEGKPVVSYNFSMNYKRRPRYTDHSVDVMNSKERVEFSRELMQDHYQFPYRMTTVGYEKDVQDLYNGAITYDEFQQRVASDETRNTDWFRLLCHDALSTQHTASVSGGSKKSRYYASMGYDNEEDVIKANANERYTWSLNLDNTFSKLLTTSFTLNGYHQRRSYYQAEIAPLNYAYTTTRTLPAYTDNGEYYYYKRMQSDGSRYNYNILNELANSYNHQKMNSMTFTTNLRFTFTDWLSANAILSVTNSNTELENWWGERTWHIAALRDADYGAAIDYPSESTCPVGGELNHTSVTNRSYTARFQLDANRFFGSEDQHNIDATFGVEANSSKYRSYATTQRGYFRDRGETFVSDIDPTIYTSYAAWAMGNVPVIADDLNNTLSTYLSVTYAYRQLWRVNLNGRIDGSNKFGDRSNERFLPIWSFSGSYDVGQWIHAKWVNYITAKASYGFQGNMLDTESPVMTIRKGTLNPYYNENTSTVNSHPNPDLKWEKTNSINLGLDMSFFDHRLEMELSAYYKKTTDAFMNKRVSTVNGVGNYVINGGDVTNKGYSFDITATPLRTRDFRWSVSTSFSKVINSLDSRPASQTYELSDFLNGTALVKGQAVNTFYSYRFLGLSPVDGGPLIDDYYNNEEALRGLSKYDTYTTVLSASGKRDADIQGSLTNTFRYRQWHASVVFGYSLGAKTRLFAMYGSKATGGYGSNIYSEKNYSRDYMNRWRKPGDEKTTSLPAIISESSSAYYKYSRVWTNSSSASEINTIGDNYWEMYDYSDIRVVNANYLKLQSLSLTYELPDKLLDRISLQRLAFTLSAYNLFTVCDPALKGQTPTQGGFTTIQLSDRPSFSFGMNIQF</sequence>
<dbReference type="Gene3D" id="2.170.130.10">
    <property type="entry name" value="TonB-dependent receptor, plug domain"/>
    <property type="match status" value="1"/>
</dbReference>
<dbReference type="AlphaFoldDB" id="F8N8S1"/>
<dbReference type="InterPro" id="IPR037066">
    <property type="entry name" value="Plug_dom_sf"/>
</dbReference>
<feature type="domain" description="TonB-dependent receptor-like beta-barrel" evidence="10">
    <location>
        <begin position="526"/>
        <end position="987"/>
    </location>
</feature>
<keyword evidence="5 9" id="KW-0798">TonB box</keyword>
<evidence type="ECO:0000256" key="5">
    <source>
        <dbReference type="ARBA" id="ARBA00023077"/>
    </source>
</evidence>
<dbReference type="eggNOG" id="COG1629">
    <property type="taxonomic scope" value="Bacteria"/>
</dbReference>
<dbReference type="EMBL" id="GL945017">
    <property type="protein sequence ID" value="EGN57666.1"/>
    <property type="molecule type" value="Genomic_DNA"/>
</dbReference>
<dbReference type="Gene3D" id="2.40.170.20">
    <property type="entry name" value="TonB-dependent receptor, beta-barrel domain"/>
    <property type="match status" value="1"/>
</dbReference>
<gene>
    <name evidence="12" type="ORF">Premu_2280</name>
</gene>
<keyword evidence="4 8" id="KW-0812">Transmembrane</keyword>
<dbReference type="Proteomes" id="UP000002772">
    <property type="component" value="Unassembled WGS sequence"/>
</dbReference>
<dbReference type="RefSeq" id="WP_007575390.1">
    <property type="nucleotide sequence ID" value="NZ_BPTS01000002.1"/>
</dbReference>
<keyword evidence="12" id="KW-0675">Receptor</keyword>
<dbReference type="STRING" id="688246.Premu_2280"/>
<keyword evidence="2 8" id="KW-0813">Transport</keyword>
<protein>
    <submittedName>
        <fullName evidence="12">TonB-dependent receptor plug</fullName>
    </submittedName>
</protein>
<feature type="domain" description="TonB-dependent receptor plug" evidence="11">
    <location>
        <begin position="205"/>
        <end position="332"/>
    </location>
</feature>
<accession>F8N8S1</accession>
<keyword evidence="7 8" id="KW-0998">Cell outer membrane</keyword>
<dbReference type="NCBIfam" id="TIGR04056">
    <property type="entry name" value="OMP_RagA_SusC"/>
    <property type="match status" value="1"/>
</dbReference>
<dbReference type="InterPro" id="IPR023996">
    <property type="entry name" value="TonB-dep_OMP_SusC/RagA"/>
</dbReference>